<evidence type="ECO:0008006" key="4">
    <source>
        <dbReference type="Google" id="ProtNLM"/>
    </source>
</evidence>
<keyword evidence="1" id="KW-0812">Transmembrane</keyword>
<comment type="caution">
    <text evidence="2">The sequence shown here is derived from an EMBL/GenBank/DDBJ whole genome shotgun (WGS) entry which is preliminary data.</text>
</comment>
<feature type="transmembrane region" description="Helical" evidence="1">
    <location>
        <begin position="217"/>
        <end position="233"/>
    </location>
</feature>
<dbReference type="AlphaFoldDB" id="A0A939HHR8"/>
<protein>
    <recommendedName>
        <fullName evidence="4">O-antigen ligase domain-containing protein</fullName>
    </recommendedName>
</protein>
<dbReference type="RefSeq" id="WP_207615508.1">
    <property type="nucleotide sequence ID" value="NZ_JAFNLL010000012.1"/>
</dbReference>
<feature type="transmembrane region" description="Helical" evidence="1">
    <location>
        <begin position="72"/>
        <end position="88"/>
    </location>
</feature>
<evidence type="ECO:0000256" key="1">
    <source>
        <dbReference type="SAM" id="Phobius"/>
    </source>
</evidence>
<dbReference type="EMBL" id="JAFNLL010000012">
    <property type="protein sequence ID" value="MBO1267710.1"/>
    <property type="molecule type" value="Genomic_DNA"/>
</dbReference>
<dbReference type="PANTHER" id="PTHR37422">
    <property type="entry name" value="TEICHURONIC ACID BIOSYNTHESIS PROTEIN TUAE"/>
    <property type="match status" value="1"/>
</dbReference>
<feature type="transmembrane region" description="Helical" evidence="1">
    <location>
        <begin position="100"/>
        <end position="122"/>
    </location>
</feature>
<evidence type="ECO:0000313" key="2">
    <source>
        <dbReference type="EMBL" id="MBO1267710.1"/>
    </source>
</evidence>
<reference evidence="2" key="1">
    <citation type="submission" date="2021-03" db="EMBL/GenBank/DDBJ databases">
        <title>A new species, PO-11, isolated from a karst cave deposit.</title>
        <authorList>
            <person name="Zhaoxiaoyong W."/>
        </authorList>
    </citation>
    <scope>NUCLEOTIDE SEQUENCE</scope>
    <source>
        <strain evidence="2">PO-11</strain>
    </source>
</reference>
<keyword evidence="1" id="KW-0472">Membrane</keyword>
<feature type="transmembrane region" description="Helical" evidence="1">
    <location>
        <begin position="156"/>
        <end position="173"/>
    </location>
</feature>
<gene>
    <name evidence="2" type="ORF">J1902_06895</name>
</gene>
<keyword evidence="1" id="KW-1133">Transmembrane helix</keyword>
<organism evidence="2 3">
    <name type="scientific">Arthrobacter cavernae</name>
    <dbReference type="NCBI Taxonomy" id="2817681"/>
    <lineage>
        <taxon>Bacteria</taxon>
        <taxon>Bacillati</taxon>
        <taxon>Actinomycetota</taxon>
        <taxon>Actinomycetes</taxon>
        <taxon>Micrococcales</taxon>
        <taxon>Micrococcaceae</taxon>
        <taxon>Arthrobacter</taxon>
    </lineage>
</organism>
<dbReference type="PANTHER" id="PTHR37422:SF23">
    <property type="entry name" value="TEICHURONIC ACID BIOSYNTHESIS PROTEIN TUAE"/>
    <property type="match status" value="1"/>
</dbReference>
<evidence type="ECO:0000313" key="3">
    <source>
        <dbReference type="Proteomes" id="UP000664164"/>
    </source>
</evidence>
<sequence length="464" mass="48682">MNKMLVLAAALAALLAGFLVGDPFSGGRILAAVMVGLPWLVYIAATRPRIIYGALALALSMLPFGVVPGTPLPLVLLLAVSAALAAVLRPRRPGARIPAMAWCIIVLMTVGGISMAVTYVGSFDLAEFAKWLIATSAGLSVLRLDRPERAAFGRLFVYGSVAAAVFGLFGVLVDKSGQAMRLLSIFGYQSGESTLRFVFGSTEQSTRLTGTYVDPNAGGLFLYVALFLALAMLRGPRLVIAGGILATALTLTLSRAAIFSAVVALLVFFAFQSMRLSGRIKTLGVGAAASAALFAVPEVQNRIFDSFGNSDAGSSARSEALANFPGHMEGHWLFGLGWGRIEFRDAEAGFLVNHVANAPLLSIYRGGLVTGLVFCTLLIVGLVLAVKGLRGADTAAGYVGAAFIGLVLVALQLDFPVVTIPPVATLFAVLLGFLPRSEDFPIKDKVSMELTIVPAPRRLVKVPA</sequence>
<feature type="transmembrane region" description="Helical" evidence="1">
    <location>
        <begin position="245"/>
        <end position="271"/>
    </location>
</feature>
<proteinExistence type="predicted"/>
<feature type="transmembrane region" description="Helical" evidence="1">
    <location>
        <begin position="29"/>
        <end position="45"/>
    </location>
</feature>
<dbReference type="InterPro" id="IPR051533">
    <property type="entry name" value="WaaL-like"/>
</dbReference>
<feature type="transmembrane region" description="Helical" evidence="1">
    <location>
        <begin position="363"/>
        <end position="386"/>
    </location>
</feature>
<name>A0A939HHR8_9MICC</name>
<dbReference type="Proteomes" id="UP000664164">
    <property type="component" value="Unassembled WGS sequence"/>
</dbReference>
<feature type="transmembrane region" description="Helical" evidence="1">
    <location>
        <begin position="419"/>
        <end position="435"/>
    </location>
</feature>
<keyword evidence="3" id="KW-1185">Reference proteome</keyword>
<feature type="transmembrane region" description="Helical" evidence="1">
    <location>
        <begin position="395"/>
        <end position="413"/>
    </location>
</feature>
<accession>A0A939HHR8</accession>